<dbReference type="InterPro" id="IPR002491">
    <property type="entry name" value="ABC_transptr_periplasmic_BD"/>
</dbReference>
<dbReference type="EMBL" id="PVLV01000098">
    <property type="protein sequence ID" value="PRH79813.1"/>
    <property type="molecule type" value="Genomic_DNA"/>
</dbReference>
<keyword evidence="4 5" id="KW-0732">Signal</keyword>
<evidence type="ECO:0000256" key="4">
    <source>
        <dbReference type="ARBA" id="ARBA00022729"/>
    </source>
</evidence>
<dbReference type="PANTHER" id="PTHR30532:SF24">
    <property type="entry name" value="FERRIC ENTEROBACTIN-BINDING PERIPLASMIC PROTEIN FEPB"/>
    <property type="match status" value="1"/>
</dbReference>
<feature type="domain" description="Fe/B12 periplasmic-binding" evidence="6">
    <location>
        <begin position="66"/>
        <end position="343"/>
    </location>
</feature>
<feature type="signal peptide" evidence="5">
    <location>
        <begin position="1"/>
        <end position="29"/>
    </location>
</feature>
<dbReference type="RefSeq" id="WP_105868086.1">
    <property type="nucleotide sequence ID" value="NZ_PVLV01000098.1"/>
</dbReference>
<dbReference type="PROSITE" id="PS51257">
    <property type="entry name" value="PROKAR_LIPOPROTEIN"/>
    <property type="match status" value="1"/>
</dbReference>
<dbReference type="InterPro" id="IPR006311">
    <property type="entry name" value="TAT_signal"/>
</dbReference>
<dbReference type="PANTHER" id="PTHR30532">
    <property type="entry name" value="IRON III DICITRATE-BINDING PERIPLASMIC PROTEIN"/>
    <property type="match status" value="1"/>
</dbReference>
<evidence type="ECO:0000259" key="6">
    <source>
        <dbReference type="PROSITE" id="PS50983"/>
    </source>
</evidence>
<comment type="caution">
    <text evidence="7">The sequence shown here is derived from an EMBL/GenBank/DDBJ whole genome shotgun (WGS) entry which is preliminary data.</text>
</comment>
<dbReference type="GO" id="GO:0030288">
    <property type="term" value="C:outer membrane-bounded periplasmic space"/>
    <property type="evidence" value="ECO:0007669"/>
    <property type="project" value="TreeGrafter"/>
</dbReference>
<evidence type="ECO:0000256" key="1">
    <source>
        <dbReference type="ARBA" id="ARBA00004196"/>
    </source>
</evidence>
<protein>
    <submittedName>
        <fullName evidence="7">ABC transporter substrate-binding protein</fullName>
    </submittedName>
</protein>
<dbReference type="Proteomes" id="UP000239322">
    <property type="component" value="Unassembled WGS sequence"/>
</dbReference>
<dbReference type="Pfam" id="PF01497">
    <property type="entry name" value="Peripla_BP_2"/>
    <property type="match status" value="1"/>
</dbReference>
<reference evidence="7 8" key="1">
    <citation type="submission" date="2018-03" db="EMBL/GenBank/DDBJ databases">
        <title>Novel Streptomyces sp. from soil.</title>
        <authorList>
            <person name="Tan G.Y.A."/>
            <person name="Lee Z.Y."/>
        </authorList>
    </citation>
    <scope>NUCLEOTIDE SEQUENCE [LARGE SCALE GENOMIC DNA]</scope>
    <source>
        <strain evidence="7 8">ST5x</strain>
    </source>
</reference>
<name>A0A2S9PZP2_9ACTN</name>
<comment type="subcellular location">
    <subcellularLocation>
        <location evidence="1">Cell envelope</location>
    </subcellularLocation>
</comment>
<evidence type="ECO:0000313" key="7">
    <source>
        <dbReference type="EMBL" id="PRH79813.1"/>
    </source>
</evidence>
<dbReference type="AlphaFoldDB" id="A0A2S9PZP2"/>
<dbReference type="GO" id="GO:1901678">
    <property type="term" value="P:iron coordination entity transport"/>
    <property type="evidence" value="ECO:0007669"/>
    <property type="project" value="UniProtKB-ARBA"/>
</dbReference>
<dbReference type="Gene3D" id="3.40.50.1980">
    <property type="entry name" value="Nitrogenase molybdenum iron protein domain"/>
    <property type="match status" value="2"/>
</dbReference>
<sequence>MPSKDRATHLTRRGLLAAGGALGLGAALAGCGGGAQDDKGSAGAANGPWTFTDDRGKTVEAKSVPKNIVAFVGTAAALHDYGVEVKGVFGPTTVEDPKTKQVTPDVQAGDLDVAKLTVIGNRYDEFDIEKYLGLEPELLVSAMWLPGKLWYVPEASYDKVVGLAPTVALEASATTMAKAVQRHADLAKSLGADLASTRVADARARFEKASARLRAAAKSRPEITVMIGSASAELFYVSLAAKSADTAYFEELGVRFVKPKVDEQGFFESLSWENVDTYQADVIIMDNRSSAVQPADLKTKPTWNRLPAVKAGQVHPRVTEPIFSYDKCATVLDDLAQAIENAKKVA</sequence>
<dbReference type="OrthoDB" id="7941913at2"/>
<feature type="chain" id="PRO_5038510819" evidence="5">
    <location>
        <begin position="30"/>
        <end position="346"/>
    </location>
</feature>
<keyword evidence="8" id="KW-1185">Reference proteome</keyword>
<keyword evidence="3" id="KW-0813">Transport</keyword>
<comment type="similarity">
    <text evidence="2">Belongs to the bacterial solute-binding protein 8 family.</text>
</comment>
<proteinExistence type="inferred from homology"/>
<organism evidence="7 8">
    <name type="scientific">Streptomyces solincola</name>
    <dbReference type="NCBI Taxonomy" id="2100817"/>
    <lineage>
        <taxon>Bacteria</taxon>
        <taxon>Bacillati</taxon>
        <taxon>Actinomycetota</taxon>
        <taxon>Actinomycetes</taxon>
        <taxon>Kitasatosporales</taxon>
        <taxon>Streptomycetaceae</taxon>
        <taxon>Streptomyces</taxon>
    </lineage>
</organism>
<dbReference type="PROSITE" id="PS50983">
    <property type="entry name" value="FE_B12_PBP"/>
    <property type="match status" value="1"/>
</dbReference>
<dbReference type="SUPFAM" id="SSF53807">
    <property type="entry name" value="Helical backbone' metal receptor"/>
    <property type="match status" value="1"/>
</dbReference>
<evidence type="ECO:0000256" key="3">
    <source>
        <dbReference type="ARBA" id="ARBA00022448"/>
    </source>
</evidence>
<evidence type="ECO:0000256" key="2">
    <source>
        <dbReference type="ARBA" id="ARBA00008814"/>
    </source>
</evidence>
<evidence type="ECO:0000256" key="5">
    <source>
        <dbReference type="SAM" id="SignalP"/>
    </source>
</evidence>
<accession>A0A2S9PZP2</accession>
<dbReference type="InterPro" id="IPR051313">
    <property type="entry name" value="Bact_iron-sidero_bind"/>
</dbReference>
<evidence type="ECO:0000313" key="8">
    <source>
        <dbReference type="Proteomes" id="UP000239322"/>
    </source>
</evidence>
<gene>
    <name evidence="7" type="ORF">C6N75_07615</name>
</gene>
<dbReference type="PROSITE" id="PS51318">
    <property type="entry name" value="TAT"/>
    <property type="match status" value="1"/>
</dbReference>